<keyword evidence="9 12" id="KW-0030">Aminoacyl-tRNA synthetase</keyword>
<evidence type="ECO:0000256" key="9">
    <source>
        <dbReference type="ARBA" id="ARBA00023146"/>
    </source>
</evidence>
<reference evidence="17" key="1">
    <citation type="journal article" date="2020" name="mSystems">
        <title>Genome- and Community-Level Interaction Insights into Carbon Utilization and Element Cycling Functions of Hydrothermarchaeota in Hydrothermal Sediment.</title>
        <authorList>
            <person name="Zhou Z."/>
            <person name="Liu Y."/>
            <person name="Xu W."/>
            <person name="Pan J."/>
            <person name="Luo Z.H."/>
            <person name="Li M."/>
        </authorList>
    </citation>
    <scope>NUCLEOTIDE SEQUENCE [LARGE SCALE GENOMIC DNA]</scope>
    <source>
        <strain evidence="17">HyVt-237</strain>
    </source>
</reference>
<gene>
    <name evidence="12" type="primary">serS</name>
    <name evidence="17" type="ORF">ENG67_02560</name>
</gene>
<dbReference type="InterPro" id="IPR015866">
    <property type="entry name" value="Ser-tRNA-synth_1_N"/>
</dbReference>
<dbReference type="HAMAP" id="MF_00176">
    <property type="entry name" value="Ser_tRNA_synth_type1"/>
    <property type="match status" value="1"/>
</dbReference>
<comment type="catalytic activity">
    <reaction evidence="10 12">
        <text>tRNA(Sec) + L-serine + ATP = L-seryl-tRNA(Sec) + AMP + diphosphate + H(+)</text>
        <dbReference type="Rhea" id="RHEA:42580"/>
        <dbReference type="Rhea" id="RHEA-COMP:9742"/>
        <dbReference type="Rhea" id="RHEA-COMP:10128"/>
        <dbReference type="ChEBI" id="CHEBI:15378"/>
        <dbReference type="ChEBI" id="CHEBI:30616"/>
        <dbReference type="ChEBI" id="CHEBI:33019"/>
        <dbReference type="ChEBI" id="CHEBI:33384"/>
        <dbReference type="ChEBI" id="CHEBI:78442"/>
        <dbReference type="ChEBI" id="CHEBI:78533"/>
        <dbReference type="ChEBI" id="CHEBI:456215"/>
        <dbReference type="EC" id="6.1.1.11"/>
    </reaction>
</comment>
<keyword evidence="5 12" id="KW-0436">Ligase</keyword>
<dbReference type="GO" id="GO:0006434">
    <property type="term" value="P:seryl-tRNA aminoacylation"/>
    <property type="evidence" value="ECO:0007669"/>
    <property type="project" value="UniProtKB-UniRule"/>
</dbReference>
<dbReference type="GO" id="GO:0016260">
    <property type="term" value="P:selenocysteine biosynthetic process"/>
    <property type="evidence" value="ECO:0007669"/>
    <property type="project" value="UniProtKB-UniRule"/>
</dbReference>
<name>A0A7C1BGM5_UNCW3</name>
<dbReference type="UniPathway" id="UPA00906">
    <property type="reaction ID" value="UER00895"/>
</dbReference>
<dbReference type="InterPro" id="IPR006195">
    <property type="entry name" value="aa-tRNA-synth_II"/>
</dbReference>
<evidence type="ECO:0000256" key="2">
    <source>
        <dbReference type="ARBA" id="ARBA00005045"/>
    </source>
</evidence>
<dbReference type="EC" id="6.1.1.11" evidence="12"/>
<keyword evidence="7 12" id="KW-0067">ATP-binding</keyword>
<evidence type="ECO:0000256" key="15">
    <source>
        <dbReference type="SAM" id="MobiDB-lite"/>
    </source>
</evidence>
<dbReference type="Gene3D" id="3.30.930.10">
    <property type="entry name" value="Bira Bifunctional Protein, Domain 2"/>
    <property type="match status" value="1"/>
</dbReference>
<dbReference type="PANTHER" id="PTHR43697">
    <property type="entry name" value="SERYL-TRNA SYNTHETASE"/>
    <property type="match status" value="1"/>
</dbReference>
<dbReference type="GO" id="GO:0005737">
    <property type="term" value="C:cytoplasm"/>
    <property type="evidence" value="ECO:0007669"/>
    <property type="project" value="UniProtKB-SubCell"/>
</dbReference>
<evidence type="ECO:0000256" key="8">
    <source>
        <dbReference type="ARBA" id="ARBA00022917"/>
    </source>
</evidence>
<keyword evidence="6 12" id="KW-0547">Nucleotide-binding</keyword>
<evidence type="ECO:0000256" key="3">
    <source>
        <dbReference type="ARBA" id="ARBA00010728"/>
    </source>
</evidence>
<evidence type="ECO:0000256" key="1">
    <source>
        <dbReference type="ARBA" id="ARBA00004496"/>
    </source>
</evidence>
<feature type="region of interest" description="Disordered" evidence="15">
    <location>
        <begin position="42"/>
        <end position="61"/>
    </location>
</feature>
<keyword evidence="8 12" id="KW-0648">Protein biosynthesis</keyword>
<dbReference type="Proteomes" id="UP000885931">
    <property type="component" value="Unassembled WGS sequence"/>
</dbReference>
<comment type="subunit">
    <text evidence="12">Homodimer. The tRNA molecule binds across the dimer.</text>
</comment>
<dbReference type="AlphaFoldDB" id="A0A7C1BGM5"/>
<evidence type="ECO:0000256" key="11">
    <source>
        <dbReference type="ARBA" id="ARBA00048823"/>
    </source>
</evidence>
<dbReference type="InterPro" id="IPR010978">
    <property type="entry name" value="tRNA-bd_arm"/>
</dbReference>
<evidence type="ECO:0000256" key="4">
    <source>
        <dbReference type="ARBA" id="ARBA00022490"/>
    </source>
</evidence>
<comment type="subcellular location">
    <subcellularLocation>
        <location evidence="1 12">Cytoplasm</location>
    </subcellularLocation>
</comment>
<feature type="binding site" evidence="13">
    <location>
        <position position="231"/>
    </location>
    <ligand>
        <name>L-serine</name>
        <dbReference type="ChEBI" id="CHEBI:33384"/>
    </ligand>
</feature>
<feature type="domain" description="Aminoacyl-transfer RNA synthetases class-II family profile" evidence="16">
    <location>
        <begin position="139"/>
        <end position="409"/>
    </location>
</feature>
<dbReference type="Gene3D" id="1.10.287.40">
    <property type="entry name" value="Serine-tRNA synthetase, tRNA binding domain"/>
    <property type="match status" value="1"/>
</dbReference>
<evidence type="ECO:0000256" key="13">
    <source>
        <dbReference type="PIRSR" id="PIRSR001529-1"/>
    </source>
</evidence>
<dbReference type="PANTHER" id="PTHR43697:SF1">
    <property type="entry name" value="SERINE--TRNA LIGASE"/>
    <property type="match status" value="1"/>
</dbReference>
<dbReference type="NCBIfam" id="TIGR00414">
    <property type="entry name" value="serS"/>
    <property type="match status" value="1"/>
</dbReference>
<evidence type="ECO:0000313" key="17">
    <source>
        <dbReference type="EMBL" id="HDM90072.1"/>
    </source>
</evidence>
<dbReference type="SUPFAM" id="SSF46589">
    <property type="entry name" value="tRNA-binding arm"/>
    <property type="match status" value="1"/>
</dbReference>
<evidence type="ECO:0000256" key="10">
    <source>
        <dbReference type="ARBA" id="ARBA00047929"/>
    </source>
</evidence>
<dbReference type="Pfam" id="PF02403">
    <property type="entry name" value="Seryl_tRNA_N"/>
    <property type="match status" value="1"/>
</dbReference>
<dbReference type="InterPro" id="IPR033729">
    <property type="entry name" value="SerRS_core"/>
</dbReference>
<feature type="binding site" evidence="12">
    <location>
        <begin position="231"/>
        <end position="233"/>
    </location>
    <ligand>
        <name>L-serine</name>
        <dbReference type="ChEBI" id="CHEBI:33384"/>
    </ligand>
</feature>
<feature type="binding site" evidence="12">
    <location>
        <position position="384"/>
    </location>
    <ligand>
        <name>L-serine</name>
        <dbReference type="ChEBI" id="CHEBI:33384"/>
    </ligand>
</feature>
<accession>A0A7C1BGM5</accession>
<proteinExistence type="inferred from homology"/>
<feature type="binding site" evidence="13">
    <location>
        <position position="382"/>
    </location>
    <ligand>
        <name>L-serine</name>
        <dbReference type="ChEBI" id="CHEBI:33384"/>
    </ligand>
</feature>
<dbReference type="InterPro" id="IPR045864">
    <property type="entry name" value="aa-tRNA-synth_II/BPL/LPL"/>
</dbReference>
<dbReference type="Pfam" id="PF00587">
    <property type="entry name" value="tRNA-synt_2b"/>
    <property type="match status" value="1"/>
</dbReference>
<dbReference type="CDD" id="cd00770">
    <property type="entry name" value="SerRS_core"/>
    <property type="match status" value="1"/>
</dbReference>
<keyword evidence="4 12" id="KW-0963">Cytoplasm</keyword>
<evidence type="ECO:0000259" key="16">
    <source>
        <dbReference type="PROSITE" id="PS50862"/>
    </source>
</evidence>
<dbReference type="GO" id="GO:0005524">
    <property type="term" value="F:ATP binding"/>
    <property type="evidence" value="ECO:0007669"/>
    <property type="project" value="UniProtKB-UniRule"/>
</dbReference>
<feature type="binding site" evidence="13">
    <location>
        <position position="262"/>
    </location>
    <ligand>
        <name>L-serine</name>
        <dbReference type="ChEBI" id="CHEBI:33384"/>
    </ligand>
</feature>
<evidence type="ECO:0000256" key="5">
    <source>
        <dbReference type="ARBA" id="ARBA00022598"/>
    </source>
</evidence>
<dbReference type="GO" id="GO:0004828">
    <property type="term" value="F:serine-tRNA ligase activity"/>
    <property type="evidence" value="ECO:0007669"/>
    <property type="project" value="UniProtKB-UniRule"/>
</dbReference>
<comment type="pathway">
    <text evidence="2 12">Aminoacyl-tRNA biosynthesis; selenocysteinyl-tRNA(Sec) biosynthesis; L-seryl-tRNA(Sec) from L-serine and tRNA(Sec): step 1/1.</text>
</comment>
<feature type="binding site" evidence="12 14">
    <location>
        <begin position="262"/>
        <end position="264"/>
    </location>
    <ligand>
        <name>ATP</name>
        <dbReference type="ChEBI" id="CHEBI:30616"/>
    </ligand>
</feature>
<dbReference type="InterPro" id="IPR002314">
    <property type="entry name" value="aa-tRNA-synt_IIb"/>
</dbReference>
<evidence type="ECO:0000256" key="7">
    <source>
        <dbReference type="ARBA" id="ARBA00022840"/>
    </source>
</evidence>
<comment type="caution">
    <text evidence="12">Lacks conserved residue(s) required for the propagation of feature annotation.</text>
</comment>
<comment type="similarity">
    <text evidence="3 12">Belongs to the class-II aminoacyl-tRNA synthetase family. Type-1 seryl-tRNA synthetase subfamily.</text>
</comment>
<evidence type="ECO:0000256" key="6">
    <source>
        <dbReference type="ARBA" id="ARBA00022741"/>
    </source>
</evidence>
<dbReference type="PRINTS" id="PR00981">
    <property type="entry name" value="TRNASYNTHSER"/>
</dbReference>
<comment type="caution">
    <text evidence="17">The sequence shown here is derived from an EMBL/GenBank/DDBJ whole genome shotgun (WGS) entry which is preliminary data.</text>
</comment>
<sequence length="423" mass="48809">MLDIRYLRSEREKLEDALRKRGMDPAILDELSALDEKKRKLRKEGDDLRKEKNELSEKVKDLKKSGQDASELIEKIKAMSAKIKEIEEEEKKVTEEFNSKWAYIPNIPHESVPVGKDETENVVVKTWGEIKDFPFEPLPHWDLGEKLGILDLKGASEMSGSRFSLLRGAGALLERALVNFFLDLHTKKHGYTEIFPPFLVREETIFSSGQLPKFREEVYYIEKDDLYLIPTAEVPLANLFRNRILNEDDLPMYFTAYSACFRREAGSYGKDVRGIIRMHQFNKVELFKYTRPEDSYDELEKMLKDAEEVLQLLKIPYRVVALCTGDLGFAATKTYDIEAWAPGVKRWLEVSSVSNTESFQARRAGTRFRRKGGKVEYVHTLNGSGLATPRTFIAVIENYQREDGSIEIPEVLRPYMGGMEEIR</sequence>
<dbReference type="InterPro" id="IPR042103">
    <property type="entry name" value="SerRS_1_N_sf"/>
</dbReference>
<dbReference type="EMBL" id="DRBW01000096">
    <property type="protein sequence ID" value="HDM90072.1"/>
    <property type="molecule type" value="Genomic_DNA"/>
</dbReference>
<feature type="binding site" evidence="12 13">
    <location>
        <position position="285"/>
    </location>
    <ligand>
        <name>L-serine</name>
        <dbReference type="ChEBI" id="CHEBI:33384"/>
    </ligand>
</feature>
<feature type="binding site" evidence="12 14">
    <location>
        <begin position="349"/>
        <end position="352"/>
    </location>
    <ligand>
        <name>ATP</name>
        <dbReference type="ChEBI" id="CHEBI:30616"/>
    </ligand>
</feature>
<dbReference type="PIRSF" id="PIRSF001529">
    <property type="entry name" value="Ser-tRNA-synth_IIa"/>
    <property type="match status" value="1"/>
</dbReference>
<comment type="domain">
    <text evidence="12">Consists of two distinct domains, a catalytic core and a N-terminal extension that is involved in tRNA binding.</text>
</comment>
<organism evidence="17">
    <name type="scientific">candidate division WOR-3 bacterium</name>
    <dbReference type="NCBI Taxonomy" id="2052148"/>
    <lineage>
        <taxon>Bacteria</taxon>
        <taxon>Bacteria division WOR-3</taxon>
    </lineage>
</organism>
<dbReference type="PROSITE" id="PS50862">
    <property type="entry name" value="AA_TRNA_LIGASE_II"/>
    <property type="match status" value="1"/>
</dbReference>
<dbReference type="SUPFAM" id="SSF55681">
    <property type="entry name" value="Class II aaRS and biotin synthetases"/>
    <property type="match status" value="1"/>
</dbReference>
<evidence type="ECO:0000256" key="12">
    <source>
        <dbReference type="HAMAP-Rule" id="MF_00176"/>
    </source>
</evidence>
<evidence type="ECO:0000256" key="14">
    <source>
        <dbReference type="PIRSR" id="PIRSR001529-2"/>
    </source>
</evidence>
<protein>
    <recommendedName>
        <fullName evidence="12">Serine--tRNA ligase</fullName>
        <ecNumber evidence="12">6.1.1.11</ecNumber>
    </recommendedName>
    <alternativeName>
        <fullName evidence="12">Seryl-tRNA synthetase</fullName>
        <shortName evidence="12">SerRS</shortName>
    </alternativeName>
    <alternativeName>
        <fullName evidence="12">Seryl-tRNA(Ser/Sec) synthetase</fullName>
    </alternativeName>
</protein>
<comment type="function">
    <text evidence="12">Catalyzes the attachment of serine to tRNA(Ser). Is also able to aminoacylate tRNA(Sec) with serine, to form the misacylated tRNA L-seryl-tRNA(Sec), which will be further converted into selenocysteinyl-tRNA(Sec).</text>
</comment>
<comment type="catalytic activity">
    <reaction evidence="11 12">
        <text>tRNA(Ser) + L-serine + ATP = L-seryl-tRNA(Ser) + AMP + diphosphate + H(+)</text>
        <dbReference type="Rhea" id="RHEA:12292"/>
        <dbReference type="Rhea" id="RHEA-COMP:9669"/>
        <dbReference type="Rhea" id="RHEA-COMP:9703"/>
        <dbReference type="ChEBI" id="CHEBI:15378"/>
        <dbReference type="ChEBI" id="CHEBI:30616"/>
        <dbReference type="ChEBI" id="CHEBI:33019"/>
        <dbReference type="ChEBI" id="CHEBI:33384"/>
        <dbReference type="ChEBI" id="CHEBI:78442"/>
        <dbReference type="ChEBI" id="CHEBI:78533"/>
        <dbReference type="ChEBI" id="CHEBI:456215"/>
        <dbReference type="EC" id="6.1.1.11"/>
    </reaction>
</comment>
<dbReference type="InterPro" id="IPR002317">
    <property type="entry name" value="Ser-tRNA-ligase_type_1"/>
</dbReference>